<comment type="subcellular location">
    <subcellularLocation>
        <location evidence="1">Golgi apparatus</location>
        <location evidence="1">trans-Golgi network</location>
    </subcellularLocation>
</comment>
<evidence type="ECO:0000259" key="8">
    <source>
        <dbReference type="Pfam" id="PF20655"/>
    </source>
</evidence>
<dbReference type="AlphaFoldDB" id="A0AB34KMX6"/>
<evidence type="ECO:0000256" key="5">
    <source>
        <dbReference type="ARBA" id="ARBA00023034"/>
    </source>
</evidence>
<evidence type="ECO:0000256" key="4">
    <source>
        <dbReference type="ARBA" id="ARBA00022927"/>
    </source>
</evidence>
<dbReference type="GeneID" id="96007078"/>
<dbReference type="GO" id="GO:0015031">
    <property type="term" value="P:protein transport"/>
    <property type="evidence" value="ECO:0007669"/>
    <property type="project" value="UniProtKB-KW"/>
</dbReference>
<feature type="compositionally biased region" description="Polar residues" evidence="6">
    <location>
        <begin position="47"/>
        <end position="63"/>
    </location>
</feature>
<name>A0AB34KMX6_9PEZI</name>
<evidence type="ECO:0000256" key="2">
    <source>
        <dbReference type="ARBA" id="ARBA00008180"/>
    </source>
</evidence>
<dbReference type="PANTHER" id="PTHR14190">
    <property type="entry name" value="SUPPRESSOR OF ACTIN MUTATIONS 2/VACUOLAR PROTEIN SORTING 52"/>
    <property type="match status" value="1"/>
</dbReference>
<protein>
    <recommendedName>
        <fullName evidence="11">Vps52-domain-containing protein</fullName>
    </recommendedName>
</protein>
<keyword evidence="5" id="KW-0333">Golgi apparatus</keyword>
<evidence type="ECO:0000259" key="7">
    <source>
        <dbReference type="Pfam" id="PF04129"/>
    </source>
</evidence>
<feature type="region of interest" description="Disordered" evidence="6">
    <location>
        <begin position="1"/>
        <end position="67"/>
    </location>
</feature>
<evidence type="ECO:0000256" key="6">
    <source>
        <dbReference type="SAM" id="MobiDB-lite"/>
    </source>
</evidence>
<proteinExistence type="inferred from homology"/>
<feature type="region of interest" description="Disordered" evidence="6">
    <location>
        <begin position="102"/>
        <end position="122"/>
    </location>
</feature>
<dbReference type="GO" id="GO:0042147">
    <property type="term" value="P:retrograde transport, endosome to Golgi"/>
    <property type="evidence" value="ECO:0007669"/>
    <property type="project" value="TreeGrafter"/>
</dbReference>
<dbReference type="Pfam" id="PF20655">
    <property type="entry name" value="Vps52_C"/>
    <property type="match status" value="1"/>
</dbReference>
<feature type="domain" description="Vps52 coiled-coil" evidence="7">
    <location>
        <begin position="163"/>
        <end position="334"/>
    </location>
</feature>
<dbReference type="GO" id="GO:0000938">
    <property type="term" value="C:GARP complex"/>
    <property type="evidence" value="ECO:0007669"/>
    <property type="project" value="TreeGrafter"/>
</dbReference>
<feature type="domain" description="Vps52 C-terminal" evidence="8">
    <location>
        <begin position="351"/>
        <end position="666"/>
    </location>
</feature>
<reference evidence="9 10" key="1">
    <citation type="journal article" date="2020" name="Microbiol. Resour. Announc.">
        <title>Draft Genome Sequence of a Cladosporium Species Isolated from the Mesophotic Ascidian Didemnum maculosum.</title>
        <authorList>
            <person name="Gioti A."/>
            <person name="Siaperas R."/>
            <person name="Nikolaivits E."/>
            <person name="Le Goff G."/>
            <person name="Ouazzani J."/>
            <person name="Kotoulas G."/>
            <person name="Topakas E."/>
        </authorList>
    </citation>
    <scope>NUCLEOTIDE SEQUENCE [LARGE SCALE GENOMIC DNA]</scope>
    <source>
        <strain evidence="9 10">TM138-S3</strain>
    </source>
</reference>
<keyword evidence="10" id="KW-1185">Reference proteome</keyword>
<dbReference type="RefSeq" id="XP_069228528.1">
    <property type="nucleotide sequence ID" value="XM_069374240.1"/>
</dbReference>
<dbReference type="GO" id="GO:0005829">
    <property type="term" value="C:cytosol"/>
    <property type="evidence" value="ECO:0007669"/>
    <property type="project" value="GOC"/>
</dbReference>
<dbReference type="GO" id="GO:0006896">
    <property type="term" value="P:Golgi to vacuole transport"/>
    <property type="evidence" value="ECO:0007669"/>
    <property type="project" value="TreeGrafter"/>
</dbReference>
<dbReference type="PANTHER" id="PTHR14190:SF7">
    <property type="entry name" value="VACUOLAR PROTEIN SORTING-ASSOCIATED PROTEIN 52 HOMOLOG"/>
    <property type="match status" value="1"/>
</dbReference>
<feature type="compositionally biased region" description="Basic and acidic residues" evidence="6">
    <location>
        <begin position="106"/>
        <end position="115"/>
    </location>
</feature>
<gene>
    <name evidence="9" type="ORF">WHR41_05635</name>
</gene>
<evidence type="ECO:0000256" key="3">
    <source>
        <dbReference type="ARBA" id="ARBA00022448"/>
    </source>
</evidence>
<dbReference type="Proteomes" id="UP000803884">
    <property type="component" value="Unassembled WGS sequence"/>
</dbReference>
<dbReference type="InterPro" id="IPR048361">
    <property type="entry name" value="Vps52_C"/>
</dbReference>
<dbReference type="GO" id="GO:0032456">
    <property type="term" value="P:endocytic recycling"/>
    <property type="evidence" value="ECO:0007669"/>
    <property type="project" value="TreeGrafter"/>
</dbReference>
<sequence>MWLERFSGQSAQSTPSGGSPNRPYSPSPRKSFQLGPSTLPRRPGLPSRTTSLSAASLVGSTDSLPAAARIPGASNLRRDLASSPATDVQDPVDVLERILGPLPAKGQDEGGDIKQKTGAPDAIDGDIDFGGLSLEQFANARPQPASTTQPPPSTDAAVEDFEKEKDRFEDLHKSIVSCDEVLSSVETYLTSFQADLAAVAAEIETLQNRSTTLNTKLENRKVVEKVLAPEVEAFGIPPAAVRKIAEGTVDDSWVRALEELEKRSRSIDAKLKEGKDIKAAQDIRPLVDDVSNKAVERIRDYVVAQIKALRSPSINAQIIQQNSFLRYRGVFGFLAQRQPQLGEEISQAYINTMRWYYLNNFTRYRTALDKLNIHNIDQTEAIAADPARKTVKPGAPPHDAFSIGRRTENLRTTNDTALSSYLAEEDKGTHYLEVPFRAFNLALVDNASAEYSFLTEFFTKQSFHATNRKFNEIFQPTFELGQALTRQLVEQSVDALGILTCVRLNQHFAFELQRRKVPAVEGYINGTNMLLWPRFQRIIDVHCESVRKLTASLSGKPAGSALSLTSSSASSQSTAPHPLTQRFANFLQGILSLSSEAGDDEPIGSSLGRLRKEYEAFLVKQSKSVPEARKRDRFLYNNYSLVCTIVADTEGKMAEEFKGHFAELKDALSVD</sequence>
<organism evidence="9 10">
    <name type="scientific">Cladosporium halotolerans</name>
    <dbReference type="NCBI Taxonomy" id="1052096"/>
    <lineage>
        <taxon>Eukaryota</taxon>
        <taxon>Fungi</taxon>
        <taxon>Dikarya</taxon>
        <taxon>Ascomycota</taxon>
        <taxon>Pezizomycotina</taxon>
        <taxon>Dothideomycetes</taxon>
        <taxon>Dothideomycetidae</taxon>
        <taxon>Cladosporiales</taxon>
        <taxon>Cladosporiaceae</taxon>
        <taxon>Cladosporium</taxon>
    </lineage>
</organism>
<evidence type="ECO:0000313" key="9">
    <source>
        <dbReference type="EMBL" id="KAL1585422.1"/>
    </source>
</evidence>
<evidence type="ECO:0000313" key="10">
    <source>
        <dbReference type="Proteomes" id="UP000803884"/>
    </source>
</evidence>
<keyword evidence="4" id="KW-0653">Protein transport</keyword>
<evidence type="ECO:0008006" key="11">
    <source>
        <dbReference type="Google" id="ProtNLM"/>
    </source>
</evidence>
<evidence type="ECO:0000256" key="1">
    <source>
        <dbReference type="ARBA" id="ARBA00004601"/>
    </source>
</evidence>
<feature type="compositionally biased region" description="Polar residues" evidence="6">
    <location>
        <begin position="7"/>
        <end position="36"/>
    </location>
</feature>
<comment type="caution">
    <text evidence="9">The sequence shown here is derived from an EMBL/GenBank/DDBJ whole genome shotgun (WGS) entry which is preliminary data.</text>
</comment>
<dbReference type="InterPro" id="IPR007258">
    <property type="entry name" value="Vps52"/>
</dbReference>
<comment type="similarity">
    <text evidence="2">Belongs to the VPS52 family.</text>
</comment>
<dbReference type="Pfam" id="PF04129">
    <property type="entry name" value="Vps52_CC"/>
    <property type="match status" value="1"/>
</dbReference>
<accession>A0AB34KMX6</accession>
<keyword evidence="3" id="KW-0813">Transport</keyword>
<dbReference type="GO" id="GO:0019905">
    <property type="term" value="F:syntaxin binding"/>
    <property type="evidence" value="ECO:0007669"/>
    <property type="project" value="TreeGrafter"/>
</dbReference>
<dbReference type="InterPro" id="IPR048319">
    <property type="entry name" value="Vps52_CC"/>
</dbReference>
<dbReference type="EMBL" id="JAAQHG020000019">
    <property type="protein sequence ID" value="KAL1585422.1"/>
    <property type="molecule type" value="Genomic_DNA"/>
</dbReference>